<dbReference type="InterPro" id="IPR036875">
    <property type="entry name" value="Znf_CCHC_sf"/>
</dbReference>
<dbReference type="AlphaFoldDB" id="A0A833TCA5"/>
<dbReference type="SUPFAM" id="SSF57756">
    <property type="entry name" value="Retrovirus zinc finger-like domains"/>
    <property type="match status" value="1"/>
</dbReference>
<evidence type="ECO:0000256" key="1">
    <source>
        <dbReference type="SAM" id="MobiDB-lite"/>
    </source>
</evidence>
<feature type="region of interest" description="Disordered" evidence="1">
    <location>
        <begin position="1"/>
        <end position="21"/>
    </location>
</feature>
<sequence length="313" mass="35474">MAETPNVNNAGAQTQDANGAAAAGPDVTAQLMQMLIAQQQTMQAQQQQAIQAQQQQFHAFMQQQALFQREMYESQARANTQKQKADPPKFNGKSSEDLELWLFHIEEHFSAYAAERDAPDSRFVDMVVPFLGTEAMSWYREFKTTLCGSPRVWAVFKQQIRLRFRDSGFDYKLLFKLYNLRVSGTQQDYTSKFNLLLSQLTIDMPEIVKRWFYQQNLRSDTSCHISQNIPTTLHDAIMHAQRFEDARGTRRGDLKDLPSTNDKKQGKSGSEFTPRGATSNTKAKAPIVCHNCHQPGYIAPACPERGNTGVPNN</sequence>
<proteinExistence type="predicted"/>
<dbReference type="GO" id="GO:0008270">
    <property type="term" value="F:zinc ion binding"/>
    <property type="evidence" value="ECO:0007669"/>
    <property type="project" value="InterPro"/>
</dbReference>
<accession>A0A833TCA5</accession>
<gene>
    <name evidence="2" type="ORF">GN244_ATG02264</name>
</gene>
<evidence type="ECO:0008006" key="4">
    <source>
        <dbReference type="Google" id="ProtNLM"/>
    </source>
</evidence>
<evidence type="ECO:0000313" key="2">
    <source>
        <dbReference type="EMBL" id="KAF4045354.1"/>
    </source>
</evidence>
<protein>
    <recommendedName>
        <fullName evidence="4">CCHC-type domain-containing protein</fullName>
    </recommendedName>
</protein>
<evidence type="ECO:0000313" key="3">
    <source>
        <dbReference type="Proteomes" id="UP000602510"/>
    </source>
</evidence>
<feature type="compositionally biased region" description="Basic and acidic residues" evidence="1">
    <location>
        <begin position="247"/>
        <end position="265"/>
    </location>
</feature>
<dbReference type="Proteomes" id="UP000602510">
    <property type="component" value="Unassembled WGS sequence"/>
</dbReference>
<feature type="region of interest" description="Disordered" evidence="1">
    <location>
        <begin position="247"/>
        <end position="280"/>
    </location>
</feature>
<dbReference type="GO" id="GO:0003676">
    <property type="term" value="F:nucleic acid binding"/>
    <property type="evidence" value="ECO:0007669"/>
    <property type="project" value="InterPro"/>
</dbReference>
<feature type="compositionally biased region" description="Polar residues" evidence="1">
    <location>
        <begin position="267"/>
        <end position="280"/>
    </location>
</feature>
<organism evidence="2 3">
    <name type="scientific">Phytophthora infestans</name>
    <name type="common">Potato late blight agent</name>
    <name type="synonym">Botrytis infestans</name>
    <dbReference type="NCBI Taxonomy" id="4787"/>
    <lineage>
        <taxon>Eukaryota</taxon>
        <taxon>Sar</taxon>
        <taxon>Stramenopiles</taxon>
        <taxon>Oomycota</taxon>
        <taxon>Peronosporomycetes</taxon>
        <taxon>Peronosporales</taxon>
        <taxon>Peronosporaceae</taxon>
        <taxon>Phytophthora</taxon>
    </lineage>
</organism>
<keyword evidence="3" id="KW-1185">Reference proteome</keyword>
<name>A0A833TCA5_PHYIN</name>
<reference evidence="2" key="1">
    <citation type="submission" date="2020-04" db="EMBL/GenBank/DDBJ databases">
        <title>Hybrid Assembly of Korean Phytophthora infestans isolates.</title>
        <authorList>
            <person name="Prokchorchik M."/>
            <person name="Lee Y."/>
            <person name="Seo J."/>
            <person name="Cho J.-H."/>
            <person name="Park Y.-E."/>
            <person name="Jang D.-C."/>
            <person name="Im J.-S."/>
            <person name="Choi J.-G."/>
            <person name="Park H.-J."/>
            <person name="Lee G.-B."/>
            <person name="Lee Y.-G."/>
            <person name="Hong S.-Y."/>
            <person name="Cho K."/>
            <person name="Sohn K.H."/>
        </authorList>
    </citation>
    <scope>NUCLEOTIDE SEQUENCE</scope>
    <source>
        <strain evidence="2">KR_1_A1</strain>
    </source>
</reference>
<comment type="caution">
    <text evidence="2">The sequence shown here is derived from an EMBL/GenBank/DDBJ whole genome shotgun (WGS) entry which is preliminary data.</text>
</comment>
<feature type="compositionally biased region" description="Low complexity" evidence="1">
    <location>
        <begin position="8"/>
        <end position="21"/>
    </location>
</feature>
<dbReference type="EMBL" id="WSZM01000050">
    <property type="protein sequence ID" value="KAF4045354.1"/>
    <property type="molecule type" value="Genomic_DNA"/>
</dbReference>